<evidence type="ECO:0000313" key="3">
    <source>
        <dbReference type="EMBL" id="TCM61185.1"/>
    </source>
</evidence>
<dbReference type="AlphaFoldDB" id="A0A4R1XI08"/>
<gene>
    <name evidence="3" type="ORF">EC844_12938</name>
</gene>
<keyword evidence="4" id="KW-1185">Reference proteome</keyword>
<feature type="signal peptide" evidence="1">
    <location>
        <begin position="1"/>
        <end position="21"/>
    </location>
</feature>
<name>A0A4R1XI08_ACICA</name>
<dbReference type="InterPro" id="IPR011050">
    <property type="entry name" value="Pectin_lyase_fold/virulence"/>
</dbReference>
<dbReference type="InterPro" id="IPR012334">
    <property type="entry name" value="Pectin_lyas_fold"/>
</dbReference>
<feature type="domain" description="Periplasmic copper-binding protein NosD beta helix" evidence="2">
    <location>
        <begin position="251"/>
        <end position="344"/>
    </location>
</feature>
<protein>
    <submittedName>
        <fullName evidence="3">3-dehydroshikimate dehydratase</fullName>
    </submittedName>
</protein>
<evidence type="ECO:0000256" key="1">
    <source>
        <dbReference type="SAM" id="SignalP"/>
    </source>
</evidence>
<evidence type="ECO:0000259" key="2">
    <source>
        <dbReference type="Pfam" id="PF05048"/>
    </source>
</evidence>
<organism evidence="3 4">
    <name type="scientific">Acinetobacter calcoaceticus</name>
    <dbReference type="NCBI Taxonomy" id="471"/>
    <lineage>
        <taxon>Bacteria</taxon>
        <taxon>Pseudomonadati</taxon>
        <taxon>Pseudomonadota</taxon>
        <taxon>Gammaproteobacteria</taxon>
        <taxon>Moraxellales</taxon>
        <taxon>Moraxellaceae</taxon>
        <taxon>Acinetobacter</taxon>
        <taxon>Acinetobacter calcoaceticus/baumannii complex</taxon>
    </lineage>
</organism>
<dbReference type="SMART" id="SM00710">
    <property type="entry name" value="PbH1"/>
    <property type="match status" value="6"/>
</dbReference>
<proteinExistence type="predicted"/>
<dbReference type="InterPro" id="IPR006626">
    <property type="entry name" value="PbH1"/>
</dbReference>
<dbReference type="InterPro" id="IPR007742">
    <property type="entry name" value="NosD_dom"/>
</dbReference>
<dbReference type="OrthoDB" id="7178900at2"/>
<keyword evidence="1" id="KW-0732">Signal</keyword>
<comment type="caution">
    <text evidence="3">The sequence shown here is derived from an EMBL/GenBank/DDBJ whole genome shotgun (WGS) entry which is preliminary data.</text>
</comment>
<dbReference type="Pfam" id="PF05048">
    <property type="entry name" value="NosD"/>
    <property type="match status" value="1"/>
</dbReference>
<feature type="chain" id="PRO_5020800641" evidence="1">
    <location>
        <begin position="22"/>
        <end position="512"/>
    </location>
</feature>
<dbReference type="Proteomes" id="UP000294963">
    <property type="component" value="Unassembled WGS sequence"/>
</dbReference>
<evidence type="ECO:0000313" key="4">
    <source>
        <dbReference type="Proteomes" id="UP000294963"/>
    </source>
</evidence>
<sequence length="512" mass="54658">MKKSLLSLSVLALSLSQFAYAERFIVDQYADTGAKGSLRWAIEQANSQPLNASQLNTSNNSATAGHETAHEIVIQAVGKPPYVIKANKPLPEIKVPVSIVGAAWAVSGEHIAIDGSNYIKGTGVEACPGAVPGQYGTNVRTTTLPGLVLRDTQNVSIQGIEVRNFCIGILVNRTSNSLIQHNRIMNNYGGAGIMLTGDDGKGGSTSTTTNNNKILNNYLQDNGDGLELTRGAAFNLVANNQFISTAVNPEPSQGIEILWGNDNAVVGNIFKNYSDGLQINWGKRNYIGYNELSGNSIGFNLTGDGNILDSNRVHNNRIGVAIRSEKDANAHIRLTKNLIWNNGQEIKRCEAGGSCVPDQTTGAIVMNVPALEHAEFVGSRGYGVVMDAASMQHTCQDKPELALKSTTQNAAQSHCNARANQNIPTPVLSLHKGRIQISVQGAANTRYQIELFGNQNARSTEAERYLGSTAISTDAKGRGQIVWDRTETVATVTATLTNPQGATSALSPALTF</sequence>
<accession>A0A4R1XI08</accession>
<dbReference type="SUPFAM" id="SSF51126">
    <property type="entry name" value="Pectin lyase-like"/>
    <property type="match status" value="1"/>
</dbReference>
<reference evidence="3 4" key="1">
    <citation type="submission" date="2019-03" db="EMBL/GenBank/DDBJ databases">
        <title>Genomic analyses of the natural microbiome of Caenorhabditis elegans.</title>
        <authorList>
            <person name="Samuel B."/>
        </authorList>
    </citation>
    <scope>NUCLEOTIDE SEQUENCE [LARGE SCALE GENOMIC DNA]</scope>
    <source>
        <strain evidence="3 4">JUb89</strain>
    </source>
</reference>
<dbReference type="EMBL" id="SLVJ01000029">
    <property type="protein sequence ID" value="TCM61185.1"/>
    <property type="molecule type" value="Genomic_DNA"/>
</dbReference>
<dbReference type="Gene3D" id="2.160.20.10">
    <property type="entry name" value="Single-stranded right-handed beta-helix, Pectin lyase-like"/>
    <property type="match status" value="1"/>
</dbReference>